<dbReference type="Proteomes" id="UP001194746">
    <property type="component" value="Unassembled WGS sequence"/>
</dbReference>
<keyword evidence="1" id="KW-0732">Signal</keyword>
<dbReference type="AlphaFoldDB" id="A0AAD4CH01"/>
<proteinExistence type="predicted"/>
<gene>
    <name evidence="2" type="ORF">FE257_011553</name>
</gene>
<comment type="caution">
    <text evidence="2">The sequence shown here is derived from an EMBL/GenBank/DDBJ whole genome shotgun (WGS) entry which is preliminary data.</text>
</comment>
<accession>A0AAD4CH01</accession>
<keyword evidence="3" id="KW-1185">Reference proteome</keyword>
<reference evidence="2" key="2">
    <citation type="submission" date="2020-02" db="EMBL/GenBank/DDBJ databases">
        <authorList>
            <person name="Gilchrist C.L.M."/>
            <person name="Chooi Y.-H."/>
        </authorList>
    </citation>
    <scope>NUCLEOTIDE SEQUENCE</scope>
    <source>
        <strain evidence="2">MST-FP2251</strain>
    </source>
</reference>
<name>A0AAD4CH01_ASPNN</name>
<sequence>MHFSTIAAAALALAPIALCAEPVAQIKVNGHEGCKSGVVPTDGLPKVMLDHAYATKDHCEKVKVSHDMNIDSYSVTVDTITHDTNMKCVGVGVYANDLCTGEPAVAVPWHATKSQVKSQCFSPLPFDENKYMSFKLFCYENKAEAQGNEDVLAAAAGAKASA</sequence>
<protein>
    <submittedName>
        <fullName evidence="2">Uncharacterized protein</fullName>
    </submittedName>
</protein>
<evidence type="ECO:0000313" key="2">
    <source>
        <dbReference type="EMBL" id="KAF9886294.1"/>
    </source>
</evidence>
<feature type="chain" id="PRO_5041905763" evidence="1">
    <location>
        <begin position="20"/>
        <end position="162"/>
    </location>
</feature>
<reference evidence="2" key="1">
    <citation type="journal article" date="2019" name="Beilstein J. Org. Chem.">
        <title>Nanangenines: drimane sesquiterpenoids as the dominant metabolite cohort of a novel Australian fungus, Aspergillus nanangensis.</title>
        <authorList>
            <person name="Lacey H.J."/>
            <person name="Gilchrist C.L.M."/>
            <person name="Crombie A."/>
            <person name="Kalaitzis J.A."/>
            <person name="Vuong D."/>
            <person name="Rutledge P.J."/>
            <person name="Turner P."/>
            <person name="Pitt J.I."/>
            <person name="Lacey E."/>
            <person name="Chooi Y.H."/>
            <person name="Piggott A.M."/>
        </authorList>
    </citation>
    <scope>NUCLEOTIDE SEQUENCE</scope>
    <source>
        <strain evidence="2">MST-FP2251</strain>
    </source>
</reference>
<evidence type="ECO:0000256" key="1">
    <source>
        <dbReference type="SAM" id="SignalP"/>
    </source>
</evidence>
<organism evidence="2 3">
    <name type="scientific">Aspergillus nanangensis</name>
    <dbReference type="NCBI Taxonomy" id="2582783"/>
    <lineage>
        <taxon>Eukaryota</taxon>
        <taxon>Fungi</taxon>
        <taxon>Dikarya</taxon>
        <taxon>Ascomycota</taxon>
        <taxon>Pezizomycotina</taxon>
        <taxon>Eurotiomycetes</taxon>
        <taxon>Eurotiomycetidae</taxon>
        <taxon>Eurotiales</taxon>
        <taxon>Aspergillaceae</taxon>
        <taxon>Aspergillus</taxon>
        <taxon>Aspergillus subgen. Circumdati</taxon>
    </lineage>
</organism>
<evidence type="ECO:0000313" key="3">
    <source>
        <dbReference type="Proteomes" id="UP001194746"/>
    </source>
</evidence>
<feature type="signal peptide" evidence="1">
    <location>
        <begin position="1"/>
        <end position="19"/>
    </location>
</feature>
<dbReference type="EMBL" id="VCAU01000079">
    <property type="protein sequence ID" value="KAF9886294.1"/>
    <property type="molecule type" value="Genomic_DNA"/>
</dbReference>